<dbReference type="AlphaFoldDB" id="A0A4R3TMY4"/>
<evidence type="ECO:0000313" key="1">
    <source>
        <dbReference type="EMBL" id="TCU63636.1"/>
    </source>
</evidence>
<gene>
    <name evidence="1" type="ORF">EDD61_101290</name>
</gene>
<sequence>MIVNFEQKERLPLSKHEITRKGELIGTTVLPEAWIGTMQLLGHDYELNAEGFEKVVIRKDGMPYAECMSRLHVTKQILFVKTGWEYYELITPEKTYQIYETGLGADKHFYSFYEHDQVVAIIHKNDVVKRFLDTYTFYMKEEQHLEAVSLYCLFLESTQYYDMDATGNESSATETITMQKELKEKYDPTFIEQVIAMDKE</sequence>
<comment type="caution">
    <text evidence="1">The sequence shown here is derived from an EMBL/GenBank/DDBJ whole genome shotgun (WGS) entry which is preliminary data.</text>
</comment>
<keyword evidence="2" id="KW-1185">Reference proteome</keyword>
<accession>A0A4R3TMY4</accession>
<evidence type="ECO:0000313" key="2">
    <source>
        <dbReference type="Proteomes" id="UP000295773"/>
    </source>
</evidence>
<dbReference type="RefSeq" id="WP_132223431.1">
    <property type="nucleotide sequence ID" value="NZ_JANKBG010000001.1"/>
</dbReference>
<dbReference type="Proteomes" id="UP000295773">
    <property type="component" value="Unassembled WGS sequence"/>
</dbReference>
<reference evidence="1 2" key="1">
    <citation type="submission" date="2019-03" db="EMBL/GenBank/DDBJ databases">
        <title>Genomic Encyclopedia of Type Strains, Phase IV (KMG-IV): sequencing the most valuable type-strain genomes for metagenomic binning, comparative biology and taxonomic classification.</title>
        <authorList>
            <person name="Goeker M."/>
        </authorList>
    </citation>
    <scope>NUCLEOTIDE SEQUENCE [LARGE SCALE GENOMIC DNA]</scope>
    <source>
        <strain evidence="1 2">DSM 29481</strain>
    </source>
</reference>
<organism evidence="1 2">
    <name type="scientific">Longicatena caecimuris</name>
    <dbReference type="NCBI Taxonomy" id="1796635"/>
    <lineage>
        <taxon>Bacteria</taxon>
        <taxon>Bacillati</taxon>
        <taxon>Bacillota</taxon>
        <taxon>Erysipelotrichia</taxon>
        <taxon>Erysipelotrichales</taxon>
        <taxon>Erysipelotrichaceae</taxon>
        <taxon>Longicatena</taxon>
    </lineage>
</organism>
<protein>
    <submittedName>
        <fullName evidence="1">Uncharacterized protein</fullName>
    </submittedName>
</protein>
<proteinExistence type="predicted"/>
<name>A0A4R3TMY4_9FIRM</name>
<dbReference type="EMBL" id="SMBP01000001">
    <property type="protein sequence ID" value="TCU63636.1"/>
    <property type="molecule type" value="Genomic_DNA"/>
</dbReference>